<organism evidence="1 2">
    <name type="scientific">Bellilinea caldifistulae</name>
    <dbReference type="NCBI Taxonomy" id="360411"/>
    <lineage>
        <taxon>Bacteria</taxon>
        <taxon>Bacillati</taxon>
        <taxon>Chloroflexota</taxon>
        <taxon>Anaerolineae</taxon>
        <taxon>Anaerolineales</taxon>
        <taxon>Anaerolineaceae</taxon>
        <taxon>Bellilinea</taxon>
    </lineage>
</organism>
<dbReference type="Gene3D" id="3.40.50.1000">
    <property type="entry name" value="HAD superfamily/HAD-like"/>
    <property type="match status" value="1"/>
</dbReference>
<dbReference type="AlphaFoldDB" id="A0A0P6X6M2"/>
<reference evidence="1 2" key="1">
    <citation type="submission" date="2015-07" db="EMBL/GenBank/DDBJ databases">
        <title>Draft genome of Bellilinea caldifistulae DSM 17877.</title>
        <authorList>
            <person name="Hemp J."/>
            <person name="Ward L.M."/>
            <person name="Pace L.A."/>
            <person name="Fischer W.W."/>
        </authorList>
    </citation>
    <scope>NUCLEOTIDE SEQUENCE [LARGE SCALE GENOMIC DNA]</scope>
    <source>
        <strain evidence="1 2">GOMI-1</strain>
    </source>
</reference>
<accession>A0A0P6X6M2</accession>
<comment type="caution">
    <text evidence="1">The sequence shown here is derived from an EMBL/GenBank/DDBJ whole genome shotgun (WGS) entry which is preliminary data.</text>
</comment>
<dbReference type="InterPro" id="IPR036412">
    <property type="entry name" value="HAD-like_sf"/>
</dbReference>
<evidence type="ECO:0000313" key="1">
    <source>
        <dbReference type="EMBL" id="KPL75944.1"/>
    </source>
</evidence>
<dbReference type="OrthoDB" id="159409at2"/>
<gene>
    <name evidence="1" type="ORF">AC812_08250</name>
</gene>
<name>A0A0P6X6M2_9CHLR</name>
<dbReference type="SUPFAM" id="SSF56784">
    <property type="entry name" value="HAD-like"/>
    <property type="match status" value="1"/>
</dbReference>
<dbReference type="InterPro" id="IPR023214">
    <property type="entry name" value="HAD_sf"/>
</dbReference>
<protein>
    <recommendedName>
        <fullName evidence="3">ATPase P</fullName>
    </recommendedName>
</protein>
<evidence type="ECO:0000313" key="2">
    <source>
        <dbReference type="Proteomes" id="UP000050514"/>
    </source>
</evidence>
<proteinExistence type="predicted"/>
<dbReference type="Proteomes" id="UP000050514">
    <property type="component" value="Unassembled WGS sequence"/>
</dbReference>
<dbReference type="EMBL" id="LGHJ01000013">
    <property type="protein sequence ID" value="KPL75944.1"/>
    <property type="molecule type" value="Genomic_DNA"/>
</dbReference>
<evidence type="ECO:0008006" key="3">
    <source>
        <dbReference type="Google" id="ProtNLM"/>
    </source>
</evidence>
<dbReference type="RefSeq" id="WP_061918378.1">
    <property type="nucleotide sequence ID" value="NZ_DF967971.1"/>
</dbReference>
<dbReference type="STRING" id="360411.AC812_08250"/>
<sequence>MIEINIPGRGELRLNHLVCDVNGTLALDGKLIDGVGRSLSVLKDRLTIHLITADTHGRQEMIDHQLNLTAHRLKSGNQAEQKAEFVRSLGASQVIAIGQGANDAGMLAEAALGICVFSREGVSTAALMAADIVVPDILSALELLEKPLRLIATLRQ</sequence>
<keyword evidence="2" id="KW-1185">Reference proteome</keyword>